<dbReference type="AlphaFoldDB" id="A0A9N9HRH2"/>
<accession>A0A9N9HRH2</accession>
<organism evidence="1 2">
    <name type="scientific">Cetraspora pellucida</name>
    <dbReference type="NCBI Taxonomy" id="1433469"/>
    <lineage>
        <taxon>Eukaryota</taxon>
        <taxon>Fungi</taxon>
        <taxon>Fungi incertae sedis</taxon>
        <taxon>Mucoromycota</taxon>
        <taxon>Glomeromycotina</taxon>
        <taxon>Glomeromycetes</taxon>
        <taxon>Diversisporales</taxon>
        <taxon>Gigasporaceae</taxon>
        <taxon>Cetraspora</taxon>
    </lineage>
</organism>
<keyword evidence="2" id="KW-1185">Reference proteome</keyword>
<dbReference type="Proteomes" id="UP000789759">
    <property type="component" value="Unassembled WGS sequence"/>
</dbReference>
<dbReference type="EMBL" id="CAJVQA010010843">
    <property type="protein sequence ID" value="CAG8701498.1"/>
    <property type="molecule type" value="Genomic_DNA"/>
</dbReference>
<reference evidence="1" key="1">
    <citation type="submission" date="2021-06" db="EMBL/GenBank/DDBJ databases">
        <authorList>
            <person name="Kallberg Y."/>
            <person name="Tangrot J."/>
            <person name="Rosling A."/>
        </authorList>
    </citation>
    <scope>NUCLEOTIDE SEQUENCE</scope>
    <source>
        <strain evidence="1">FL966</strain>
    </source>
</reference>
<sequence length="43" mass="4631">MENVEGQDSSLIVVRKLSVGDAVKSDGLKDHDIDLVMSKSLDS</sequence>
<protein>
    <submittedName>
        <fullName evidence="1">20442_t:CDS:1</fullName>
    </submittedName>
</protein>
<evidence type="ECO:0000313" key="2">
    <source>
        <dbReference type="Proteomes" id="UP000789759"/>
    </source>
</evidence>
<proteinExistence type="predicted"/>
<gene>
    <name evidence="1" type="ORF">CPELLU_LOCUS11851</name>
</gene>
<name>A0A9N9HRH2_9GLOM</name>
<evidence type="ECO:0000313" key="1">
    <source>
        <dbReference type="EMBL" id="CAG8701498.1"/>
    </source>
</evidence>
<comment type="caution">
    <text evidence="1">The sequence shown here is derived from an EMBL/GenBank/DDBJ whole genome shotgun (WGS) entry which is preliminary data.</text>
</comment>